<dbReference type="Proteomes" id="UP000697107">
    <property type="component" value="Unassembled WGS sequence"/>
</dbReference>
<keyword evidence="2" id="KW-0863">Zinc-finger</keyword>
<comment type="caution">
    <text evidence="5">The sequence shown here is derived from an EMBL/GenBank/DDBJ whole genome shotgun (WGS) entry which is preliminary data.</text>
</comment>
<gene>
    <name evidence="5" type="ORF">PC118_g20747</name>
</gene>
<dbReference type="GO" id="GO:0008270">
    <property type="term" value="F:zinc ion binding"/>
    <property type="evidence" value="ECO:0007669"/>
    <property type="project" value="UniProtKB-KW"/>
</dbReference>
<reference evidence="5" key="1">
    <citation type="submission" date="2018-10" db="EMBL/GenBank/DDBJ databases">
        <title>Effector identification in a new, highly contiguous assembly of the strawberry crown rot pathogen Phytophthora cactorum.</title>
        <authorList>
            <person name="Armitage A.D."/>
            <person name="Nellist C.F."/>
            <person name="Bates H."/>
            <person name="Vickerstaff R.J."/>
            <person name="Harrison R.J."/>
        </authorList>
    </citation>
    <scope>NUCLEOTIDE SEQUENCE</scope>
    <source>
        <strain evidence="5">P415</strain>
    </source>
</reference>
<dbReference type="VEuPathDB" id="FungiDB:PC110_g7758"/>
<dbReference type="PANTHER" id="PTHR40866:SF1">
    <property type="entry name" value="BED-TYPE DOMAIN-CONTAINING PROTEIN"/>
    <property type="match status" value="1"/>
</dbReference>
<evidence type="ECO:0000313" key="6">
    <source>
        <dbReference type="Proteomes" id="UP000697107"/>
    </source>
</evidence>
<evidence type="ECO:0000259" key="4">
    <source>
        <dbReference type="Pfam" id="PF02892"/>
    </source>
</evidence>
<evidence type="ECO:0000256" key="1">
    <source>
        <dbReference type="ARBA" id="ARBA00022723"/>
    </source>
</evidence>
<evidence type="ECO:0000256" key="3">
    <source>
        <dbReference type="ARBA" id="ARBA00022833"/>
    </source>
</evidence>
<proteinExistence type="predicted"/>
<keyword evidence="1" id="KW-0479">Metal-binding</keyword>
<name>A0A8T1F1W5_9STRA</name>
<feature type="domain" description="BED-type" evidence="4">
    <location>
        <begin position="13"/>
        <end position="48"/>
    </location>
</feature>
<dbReference type="EMBL" id="RCML01001301">
    <property type="protein sequence ID" value="KAG2963705.1"/>
    <property type="molecule type" value="Genomic_DNA"/>
</dbReference>
<protein>
    <recommendedName>
        <fullName evidence="4">BED-type domain-containing protein</fullName>
    </recommendedName>
</protein>
<dbReference type="Pfam" id="PF02892">
    <property type="entry name" value="zf-BED"/>
    <property type="match status" value="1"/>
</dbReference>
<organism evidence="5 6">
    <name type="scientific">Phytophthora cactorum</name>
    <dbReference type="NCBI Taxonomy" id="29920"/>
    <lineage>
        <taxon>Eukaryota</taxon>
        <taxon>Sar</taxon>
        <taxon>Stramenopiles</taxon>
        <taxon>Oomycota</taxon>
        <taxon>Peronosporomycetes</taxon>
        <taxon>Peronosporales</taxon>
        <taxon>Peronosporaceae</taxon>
        <taxon>Phytophthora</taxon>
    </lineage>
</organism>
<keyword evidence="3" id="KW-0862">Zinc</keyword>
<dbReference type="InterPro" id="IPR003656">
    <property type="entry name" value="Znf_BED"/>
</dbReference>
<accession>A0A8T1F1W5</accession>
<evidence type="ECO:0000313" key="5">
    <source>
        <dbReference type="EMBL" id="KAG2963705.1"/>
    </source>
</evidence>
<dbReference type="AlphaFoldDB" id="A0A8T1F1W5"/>
<evidence type="ECO:0000256" key="2">
    <source>
        <dbReference type="ARBA" id="ARBA00022771"/>
    </source>
</evidence>
<dbReference type="PANTHER" id="PTHR40866">
    <property type="entry name" value="BED-TYPE DOMAIN-CONTAINING PROTEIN"/>
    <property type="match status" value="1"/>
</dbReference>
<dbReference type="GO" id="GO:0003677">
    <property type="term" value="F:DNA binding"/>
    <property type="evidence" value="ECO:0007669"/>
    <property type="project" value="InterPro"/>
</dbReference>
<sequence>MKFTNTDLYALLFTELSPNQARCNICLKVYNSGNGYTNQVHHLLKRHPEYQELAVAAFRKGNRFGLSLPDQRTSDVFRWIEWCVMERMPVSFCGPLVRKNAKMEPFSAATLQKYIDLLSTRHFIAIMAVYEDPSVFQPKERNPDYDESIQCLTRHFVLLAFCPRGDEEDLGAQSLLDLIAETLSTFDRTWESSPCSTCCQRFLANEETILARIHALMKHLSTIKCRAALRKLTPLASVMRNVTRWSSVFSIVERYNKLHPALLAMDHASIAKHDIARFLLTEEESTQTKEPLETLFAF</sequence>